<reference evidence="2 3" key="1">
    <citation type="submission" date="2016-10" db="EMBL/GenBank/DDBJ databases">
        <authorList>
            <person name="de Groot N.N."/>
        </authorList>
    </citation>
    <scope>NUCLEOTIDE SEQUENCE [LARGE SCALE GENOMIC DNA]</scope>
    <source>
        <strain evidence="2 3">DSM 17794</strain>
    </source>
</reference>
<dbReference type="PANTHER" id="PTHR46390:SF1">
    <property type="entry name" value="MANNOSE-1-PHOSPHATE GUANYLYLTRANSFERASE"/>
    <property type="match status" value="1"/>
</dbReference>
<sequence length="106" mass="11661">MLTNNNMGEKIQHVILTGGVGSRLWPLSRQSRPKQYLEIFSERSLFELAVERNLPFSDSLIVVGNKGNRQLSEASLKKAGITEYADIVEVTPRNTAPAIAFAAFAA</sequence>
<dbReference type="GO" id="GO:0004475">
    <property type="term" value="F:mannose-1-phosphate guanylyltransferase (GTP) activity"/>
    <property type="evidence" value="ECO:0007669"/>
    <property type="project" value="TreeGrafter"/>
</dbReference>
<evidence type="ECO:0000259" key="1">
    <source>
        <dbReference type="Pfam" id="PF00483"/>
    </source>
</evidence>
<accession>A0A1I5BNM7</accession>
<dbReference type="STRING" id="287099.SAMN05660413_02455"/>
<evidence type="ECO:0000313" key="2">
    <source>
        <dbReference type="EMBL" id="SFN76219.1"/>
    </source>
</evidence>
<protein>
    <submittedName>
        <fullName evidence="2">Nucleotidyl transferase</fullName>
    </submittedName>
</protein>
<keyword evidence="3" id="KW-1185">Reference proteome</keyword>
<dbReference type="Gene3D" id="3.90.550.10">
    <property type="entry name" value="Spore Coat Polysaccharide Biosynthesis Protein SpsA, Chain A"/>
    <property type="match status" value="1"/>
</dbReference>
<evidence type="ECO:0000313" key="3">
    <source>
        <dbReference type="Proteomes" id="UP000199153"/>
    </source>
</evidence>
<dbReference type="InterPro" id="IPR029044">
    <property type="entry name" value="Nucleotide-diphossugar_trans"/>
</dbReference>
<gene>
    <name evidence="2" type="ORF">SAMN05660413_02455</name>
</gene>
<dbReference type="AlphaFoldDB" id="A0A1I5BNM7"/>
<proteinExistence type="predicted"/>
<dbReference type="SUPFAM" id="SSF53448">
    <property type="entry name" value="Nucleotide-diphospho-sugar transferases"/>
    <property type="match status" value="1"/>
</dbReference>
<name>A0A1I5BNM7_9FLAO</name>
<dbReference type="InterPro" id="IPR051161">
    <property type="entry name" value="Mannose-6P_isomerase_type2"/>
</dbReference>
<dbReference type="InterPro" id="IPR005835">
    <property type="entry name" value="NTP_transferase_dom"/>
</dbReference>
<dbReference type="Pfam" id="PF00483">
    <property type="entry name" value="NTP_transferase"/>
    <property type="match status" value="1"/>
</dbReference>
<dbReference type="Proteomes" id="UP000199153">
    <property type="component" value="Unassembled WGS sequence"/>
</dbReference>
<organism evidence="2 3">
    <name type="scientific">Salegentibacter flavus</name>
    <dbReference type="NCBI Taxonomy" id="287099"/>
    <lineage>
        <taxon>Bacteria</taxon>
        <taxon>Pseudomonadati</taxon>
        <taxon>Bacteroidota</taxon>
        <taxon>Flavobacteriia</taxon>
        <taxon>Flavobacteriales</taxon>
        <taxon>Flavobacteriaceae</taxon>
        <taxon>Salegentibacter</taxon>
    </lineage>
</organism>
<dbReference type="EMBL" id="FOVL01000016">
    <property type="protein sequence ID" value="SFN76219.1"/>
    <property type="molecule type" value="Genomic_DNA"/>
</dbReference>
<dbReference type="GO" id="GO:0009298">
    <property type="term" value="P:GDP-mannose biosynthetic process"/>
    <property type="evidence" value="ECO:0007669"/>
    <property type="project" value="TreeGrafter"/>
</dbReference>
<dbReference type="PANTHER" id="PTHR46390">
    <property type="entry name" value="MANNOSE-1-PHOSPHATE GUANYLYLTRANSFERASE"/>
    <property type="match status" value="1"/>
</dbReference>
<feature type="domain" description="Nucleotidyl transferase" evidence="1">
    <location>
        <begin position="14"/>
        <end position="103"/>
    </location>
</feature>
<keyword evidence="2" id="KW-0808">Transferase</keyword>